<dbReference type="InterPro" id="IPR034505">
    <property type="entry name" value="Coproporphyrinogen-III_oxidase"/>
</dbReference>
<proteinExistence type="predicted"/>
<dbReference type="SFLD" id="SFLDG01082">
    <property type="entry name" value="B12-binding_domain_containing"/>
    <property type="match status" value="1"/>
</dbReference>
<feature type="domain" description="Radical SAM core" evidence="5">
    <location>
        <begin position="139"/>
        <end position="368"/>
    </location>
</feature>
<dbReference type="Proteomes" id="UP000823913">
    <property type="component" value="Unassembled WGS sequence"/>
</dbReference>
<evidence type="ECO:0000313" key="7">
    <source>
        <dbReference type="Proteomes" id="UP000823913"/>
    </source>
</evidence>
<dbReference type="SUPFAM" id="SSF102114">
    <property type="entry name" value="Radical SAM enzymes"/>
    <property type="match status" value="1"/>
</dbReference>
<evidence type="ECO:0000256" key="4">
    <source>
        <dbReference type="ARBA" id="ARBA00023014"/>
    </source>
</evidence>
<dbReference type="GO" id="GO:0051989">
    <property type="term" value="F:coproporphyrinogen dehydrogenase activity"/>
    <property type="evidence" value="ECO:0007669"/>
    <property type="project" value="UniProtKB-EC"/>
</dbReference>
<reference evidence="6" key="2">
    <citation type="journal article" date="2021" name="PeerJ">
        <title>Extensive microbial diversity within the chicken gut microbiome revealed by metagenomics and culture.</title>
        <authorList>
            <person name="Gilroy R."/>
            <person name="Ravi A."/>
            <person name="Getino M."/>
            <person name="Pursley I."/>
            <person name="Horton D.L."/>
            <person name="Alikhan N.F."/>
            <person name="Baker D."/>
            <person name="Gharbi K."/>
            <person name="Hall N."/>
            <person name="Watson M."/>
            <person name="Adriaenssens E.M."/>
            <person name="Foster-Nyarko E."/>
            <person name="Jarju S."/>
            <person name="Secka A."/>
            <person name="Antonio M."/>
            <person name="Oren A."/>
            <person name="Chaudhuri R.R."/>
            <person name="La Ragione R."/>
            <person name="Hildebrand F."/>
            <person name="Pallen M.J."/>
        </authorList>
    </citation>
    <scope>NUCLEOTIDE SEQUENCE</scope>
    <source>
        <strain evidence="6">ChiW16-3235</strain>
    </source>
</reference>
<comment type="caution">
    <text evidence="6">The sequence shown here is derived from an EMBL/GenBank/DDBJ whole genome shotgun (WGS) entry which is preliminary data.</text>
</comment>
<dbReference type="SFLD" id="SFLDS00029">
    <property type="entry name" value="Radical_SAM"/>
    <property type="match status" value="1"/>
</dbReference>
<dbReference type="InterPro" id="IPR006638">
    <property type="entry name" value="Elp3/MiaA/NifB-like_rSAM"/>
</dbReference>
<accession>A0A9D1E6G4</accession>
<evidence type="ECO:0000256" key="1">
    <source>
        <dbReference type="ARBA" id="ARBA00022691"/>
    </source>
</evidence>
<dbReference type="InterPro" id="IPR058240">
    <property type="entry name" value="rSAM_sf"/>
</dbReference>
<keyword evidence="4" id="KW-0411">Iron-sulfur</keyword>
<dbReference type="GO" id="GO:0006779">
    <property type="term" value="P:porphyrin-containing compound biosynthetic process"/>
    <property type="evidence" value="ECO:0007669"/>
    <property type="project" value="TreeGrafter"/>
</dbReference>
<dbReference type="GO" id="GO:0046872">
    <property type="term" value="F:metal ion binding"/>
    <property type="evidence" value="ECO:0007669"/>
    <property type="project" value="UniProtKB-KW"/>
</dbReference>
<dbReference type="PANTHER" id="PTHR13932">
    <property type="entry name" value="COPROPORPHYRINIGEN III OXIDASE"/>
    <property type="match status" value="1"/>
</dbReference>
<dbReference type="Gene3D" id="3.20.20.70">
    <property type="entry name" value="Aldolase class I"/>
    <property type="match status" value="1"/>
</dbReference>
<evidence type="ECO:0000256" key="2">
    <source>
        <dbReference type="ARBA" id="ARBA00022723"/>
    </source>
</evidence>
<keyword evidence="3" id="KW-0408">Iron</keyword>
<dbReference type="Pfam" id="PF04055">
    <property type="entry name" value="Radical_SAM"/>
    <property type="match status" value="1"/>
</dbReference>
<keyword evidence="2" id="KW-0479">Metal-binding</keyword>
<dbReference type="InterPro" id="IPR023995">
    <property type="entry name" value="HemZ"/>
</dbReference>
<dbReference type="PROSITE" id="PS51918">
    <property type="entry name" value="RADICAL_SAM"/>
    <property type="match status" value="1"/>
</dbReference>
<keyword evidence="1" id="KW-0949">S-adenosyl-L-methionine</keyword>
<evidence type="ECO:0000313" key="6">
    <source>
        <dbReference type="EMBL" id="HIR67392.1"/>
    </source>
</evidence>
<dbReference type="SMART" id="SM00729">
    <property type="entry name" value="Elp3"/>
    <property type="match status" value="1"/>
</dbReference>
<dbReference type="InterPro" id="IPR007197">
    <property type="entry name" value="rSAM"/>
</dbReference>
<name>A0A9D1E6G4_9FIRM</name>
<dbReference type="EC" id="1.3.98.3" evidence="6"/>
<dbReference type="AlphaFoldDB" id="A0A9D1E6G4"/>
<evidence type="ECO:0000256" key="3">
    <source>
        <dbReference type="ARBA" id="ARBA00023004"/>
    </source>
</evidence>
<keyword evidence="6" id="KW-0560">Oxidoreductase</keyword>
<dbReference type="GO" id="GO:0051539">
    <property type="term" value="F:4 iron, 4 sulfur cluster binding"/>
    <property type="evidence" value="ECO:0007669"/>
    <property type="project" value="TreeGrafter"/>
</dbReference>
<dbReference type="GO" id="GO:0005737">
    <property type="term" value="C:cytoplasm"/>
    <property type="evidence" value="ECO:0007669"/>
    <property type="project" value="TreeGrafter"/>
</dbReference>
<organism evidence="6 7">
    <name type="scientific">Candidatus Coproplasma avicola</name>
    <dbReference type="NCBI Taxonomy" id="2840744"/>
    <lineage>
        <taxon>Bacteria</taxon>
        <taxon>Bacillati</taxon>
        <taxon>Bacillota</taxon>
        <taxon>Clostridia</taxon>
        <taxon>Eubacteriales</taxon>
        <taxon>Candidatus Coproplasma</taxon>
    </lineage>
</organism>
<dbReference type="InterPro" id="IPR013785">
    <property type="entry name" value="Aldolase_TIM"/>
</dbReference>
<evidence type="ECO:0000259" key="5">
    <source>
        <dbReference type="PROSITE" id="PS51918"/>
    </source>
</evidence>
<dbReference type="NCBIfam" id="TIGR03994">
    <property type="entry name" value="rSAM_HemZ"/>
    <property type="match status" value="1"/>
</dbReference>
<gene>
    <name evidence="6" type="primary">hemZ</name>
    <name evidence="6" type="ORF">IAB94_05050</name>
</gene>
<protein>
    <submittedName>
        <fullName evidence="6">Coproporphyrinogen dehydrogenase HemZ</fullName>
        <ecNumber evidence="6">1.3.98.3</ecNumber>
    </submittedName>
</protein>
<dbReference type="PANTHER" id="PTHR13932:SF1">
    <property type="entry name" value="OXYGEN-INDEPENDENT COPROPORPHYRINOGEN-III OXIDASE-LIKE PROTEIN HEMZ"/>
    <property type="match status" value="1"/>
</dbReference>
<sequence length="456" mass="51758">MLKTNSQPLSPEIMDVVRLFDCEDMDFIHYFYAEGDNYINCIEYMGETTRFCYTCPTHGDIEYKRYAKRSAKLAFYEFLSRLTGKTFPYGALTGIRPTKLAYMEIAEGRDYKKLFDLMHVSPENTGFVGRVIEVQRPFYAKKGGQELFISLPFCPTKCRYCSFITAPISSTKQYVDAYISCLEREIASLRPILRDVRSVYIGGGTPFAIETQQLGRVYAAIKALNLPDCEYTVEAGRPDVFTEEKLQLSKEYGVNRICVNPQSFSDETLKKIGRNHTAEQTLTAYYMADKYGFDINIDLIAGLEGEEVGDFERSLDRAIGLKPANITVHTLSLKAGARLKEETRRLHVEGIGNMIALSRRKLTQAGYEPYYMYRQKYQAGGHENCGWALPGKACAYNIGVMEEISDNIAVGANAISKRVFAQQNRIERCASPKDIPTYIAKCDKIISDRLKLFEKE</sequence>
<dbReference type="CDD" id="cd01335">
    <property type="entry name" value="Radical_SAM"/>
    <property type="match status" value="1"/>
</dbReference>
<dbReference type="SFLD" id="SFLDG01065">
    <property type="entry name" value="anaerobic_coproporphyrinogen-I"/>
    <property type="match status" value="1"/>
</dbReference>
<reference evidence="6" key="1">
    <citation type="submission" date="2020-10" db="EMBL/GenBank/DDBJ databases">
        <authorList>
            <person name="Gilroy R."/>
        </authorList>
    </citation>
    <scope>NUCLEOTIDE SEQUENCE</scope>
    <source>
        <strain evidence="6">ChiW16-3235</strain>
    </source>
</reference>
<dbReference type="EMBL" id="DVHK01000106">
    <property type="protein sequence ID" value="HIR67392.1"/>
    <property type="molecule type" value="Genomic_DNA"/>
</dbReference>